<comment type="caution">
    <text evidence="2">The sequence shown here is derived from an EMBL/GenBank/DDBJ whole genome shotgun (WGS) entry which is preliminary data.</text>
</comment>
<proteinExistence type="predicted"/>
<gene>
    <name evidence="2" type="ORF">F2Q70_00008975</name>
</gene>
<feature type="chain" id="PRO_5035743711" description="Secreted protein" evidence="1">
    <location>
        <begin position="27"/>
        <end position="140"/>
    </location>
</feature>
<organism evidence="2">
    <name type="scientific">Brassica cretica</name>
    <name type="common">Mustard</name>
    <dbReference type="NCBI Taxonomy" id="69181"/>
    <lineage>
        <taxon>Eukaryota</taxon>
        <taxon>Viridiplantae</taxon>
        <taxon>Streptophyta</taxon>
        <taxon>Embryophyta</taxon>
        <taxon>Tracheophyta</taxon>
        <taxon>Spermatophyta</taxon>
        <taxon>Magnoliopsida</taxon>
        <taxon>eudicotyledons</taxon>
        <taxon>Gunneridae</taxon>
        <taxon>Pentapetalae</taxon>
        <taxon>rosids</taxon>
        <taxon>malvids</taxon>
        <taxon>Brassicales</taxon>
        <taxon>Brassicaceae</taxon>
        <taxon>Brassiceae</taxon>
        <taxon>Brassica</taxon>
    </lineage>
</organism>
<feature type="signal peptide" evidence="1">
    <location>
        <begin position="1"/>
        <end position="26"/>
    </location>
</feature>
<sequence>MTHLSLGRMTWLVRLLAPWSIQTILSRIGDATSSPSGVCLEARLTACISHFWWSEREVVYAKVLVPQASYSLLWPLQFMAGLSSDTLSEIALYHFGFLGPCNPFQSSDMLNVGARFPQPIVVLPILYAKQLLAVLGSSSP</sequence>
<evidence type="ECO:0000256" key="1">
    <source>
        <dbReference type="SAM" id="SignalP"/>
    </source>
</evidence>
<evidence type="ECO:0000313" key="2">
    <source>
        <dbReference type="EMBL" id="KAF2613822.1"/>
    </source>
</evidence>
<name>A0A8S9M4N0_BRACR</name>
<dbReference type="AlphaFoldDB" id="A0A8S9M4N0"/>
<keyword evidence="1" id="KW-0732">Signal</keyword>
<reference evidence="2" key="1">
    <citation type="submission" date="2019-12" db="EMBL/GenBank/DDBJ databases">
        <title>Genome sequencing and annotation of Brassica cretica.</title>
        <authorList>
            <person name="Studholme D.J."/>
            <person name="Sarris P.F."/>
        </authorList>
    </citation>
    <scope>NUCLEOTIDE SEQUENCE</scope>
    <source>
        <strain evidence="2">PFS-102/07</strain>
        <tissue evidence="2">Leaf</tissue>
    </source>
</reference>
<accession>A0A8S9M4N0</accession>
<protein>
    <recommendedName>
        <fullName evidence="3">Secreted protein</fullName>
    </recommendedName>
</protein>
<evidence type="ECO:0008006" key="3">
    <source>
        <dbReference type="Google" id="ProtNLM"/>
    </source>
</evidence>
<dbReference type="EMBL" id="QGKY02000089">
    <property type="protein sequence ID" value="KAF2613822.1"/>
    <property type="molecule type" value="Genomic_DNA"/>
</dbReference>